<evidence type="ECO:0000256" key="2">
    <source>
        <dbReference type="ARBA" id="ARBA00022448"/>
    </source>
</evidence>
<keyword evidence="12" id="KW-1185">Reference proteome</keyword>
<dbReference type="Pfam" id="PF23356">
    <property type="entry name" value="TPR_PEP5_VPS11"/>
    <property type="match status" value="1"/>
</dbReference>
<dbReference type="GO" id="GO:0006886">
    <property type="term" value="P:intracellular protein transport"/>
    <property type="evidence" value="ECO:0007669"/>
    <property type="project" value="UniProtKB-UniRule"/>
</dbReference>
<proteinExistence type="predicted"/>
<dbReference type="GO" id="GO:0030674">
    <property type="term" value="F:protein-macromolecule adaptor activity"/>
    <property type="evidence" value="ECO:0007669"/>
    <property type="project" value="TreeGrafter"/>
</dbReference>
<accession>A0A8S1SN12</accession>
<dbReference type="EMBL" id="CAJJDP010000011">
    <property type="protein sequence ID" value="CAD8140697.1"/>
    <property type="molecule type" value="Genomic_DNA"/>
</dbReference>
<keyword evidence="5" id="KW-0862">Zinc</keyword>
<evidence type="ECO:0000256" key="4">
    <source>
        <dbReference type="ARBA" id="ARBA00022771"/>
    </source>
</evidence>
<dbReference type="GO" id="GO:0006904">
    <property type="term" value="P:vesicle docking involved in exocytosis"/>
    <property type="evidence" value="ECO:0007669"/>
    <property type="project" value="TreeGrafter"/>
</dbReference>
<gene>
    <name evidence="11" type="ORF">POCTA_138.1.T0120039</name>
</gene>
<dbReference type="PANTHER" id="PTHR23323">
    <property type="entry name" value="VACUOLAR PROTEIN SORTING-ASSOCIATED PROTEIN"/>
    <property type="match status" value="1"/>
</dbReference>
<dbReference type="FunFam" id="2.130.10.10:FF:002610">
    <property type="entry name" value="Vacuolar protein sorting-associated protein 11 homolog"/>
    <property type="match status" value="1"/>
</dbReference>
<evidence type="ECO:0000313" key="12">
    <source>
        <dbReference type="Proteomes" id="UP000683925"/>
    </source>
</evidence>
<evidence type="ECO:0000256" key="3">
    <source>
        <dbReference type="ARBA" id="ARBA00022723"/>
    </source>
</evidence>
<comment type="caution">
    <text evidence="11">The sequence shown here is derived from an EMBL/GenBank/DDBJ whole genome shotgun (WGS) entry which is preliminary data.</text>
</comment>
<evidence type="ECO:0000256" key="9">
    <source>
        <dbReference type="SAM" id="Coils"/>
    </source>
</evidence>
<feature type="coiled-coil region" evidence="9">
    <location>
        <begin position="831"/>
        <end position="865"/>
    </location>
</feature>
<dbReference type="GO" id="GO:0007033">
    <property type="term" value="P:vacuole organization"/>
    <property type="evidence" value="ECO:0007669"/>
    <property type="project" value="TreeGrafter"/>
</dbReference>
<evidence type="ECO:0000256" key="6">
    <source>
        <dbReference type="ARBA" id="ARBA00022927"/>
    </source>
</evidence>
<evidence type="ECO:0000256" key="8">
    <source>
        <dbReference type="PROSITE-ProRule" id="PRU01006"/>
    </source>
</evidence>
<dbReference type="Proteomes" id="UP000683925">
    <property type="component" value="Unassembled WGS sequence"/>
</dbReference>
<name>A0A8S1SN12_PAROT</name>
<dbReference type="GO" id="GO:0005768">
    <property type="term" value="C:endosome"/>
    <property type="evidence" value="ECO:0007669"/>
    <property type="project" value="TreeGrafter"/>
</dbReference>
<dbReference type="CDD" id="cd16688">
    <property type="entry name" value="RING-H2_Vps11"/>
    <property type="match status" value="1"/>
</dbReference>
<dbReference type="InterPro" id="IPR000547">
    <property type="entry name" value="Clathrin_H-chain/VPS_repeat"/>
</dbReference>
<keyword evidence="6" id="KW-0653">Protein transport</keyword>
<feature type="repeat" description="CHCR" evidence="8">
    <location>
        <begin position="401"/>
        <end position="562"/>
    </location>
</feature>
<evidence type="ECO:0000256" key="7">
    <source>
        <dbReference type="ARBA" id="ARBA00023136"/>
    </source>
</evidence>
<evidence type="ECO:0000256" key="5">
    <source>
        <dbReference type="ARBA" id="ARBA00022833"/>
    </source>
</evidence>
<dbReference type="GO" id="GO:0030897">
    <property type="term" value="C:HOPS complex"/>
    <property type="evidence" value="ECO:0007669"/>
    <property type="project" value="TreeGrafter"/>
</dbReference>
<keyword evidence="4" id="KW-0863">Zinc-finger</keyword>
<dbReference type="InterPro" id="IPR057307">
    <property type="entry name" value="PEP5_VPS11_N"/>
</dbReference>
<dbReference type="OMA" id="ENENECP"/>
<dbReference type="PANTHER" id="PTHR23323:SF24">
    <property type="entry name" value="VACUOLAR PROTEIN SORTING-ASSOCIATED PROTEIN 11 HOMOLOG"/>
    <property type="match status" value="1"/>
</dbReference>
<keyword evidence="7" id="KW-0472">Membrane</keyword>
<evidence type="ECO:0000259" key="10">
    <source>
        <dbReference type="Pfam" id="PF23341"/>
    </source>
</evidence>
<keyword evidence="2" id="KW-0813">Transport</keyword>
<dbReference type="InterPro" id="IPR057308">
    <property type="entry name" value="CHCR_PEP5_VPS11"/>
</dbReference>
<protein>
    <recommendedName>
        <fullName evidence="10">PEP5/VPS11 N-terminal domain-containing protein</fullName>
    </recommendedName>
</protein>
<dbReference type="OrthoDB" id="26184at2759"/>
<evidence type="ECO:0000256" key="1">
    <source>
        <dbReference type="ARBA" id="ARBA00004184"/>
    </source>
</evidence>
<dbReference type="GO" id="GO:0007032">
    <property type="term" value="P:endosome organization"/>
    <property type="evidence" value="ECO:0007669"/>
    <property type="project" value="TreeGrafter"/>
</dbReference>
<keyword evidence="9" id="KW-0175">Coiled coil</keyword>
<organism evidence="11 12">
    <name type="scientific">Paramecium octaurelia</name>
    <dbReference type="NCBI Taxonomy" id="43137"/>
    <lineage>
        <taxon>Eukaryota</taxon>
        <taxon>Sar</taxon>
        <taxon>Alveolata</taxon>
        <taxon>Ciliophora</taxon>
        <taxon>Intramacronucleata</taxon>
        <taxon>Oligohymenophorea</taxon>
        <taxon>Peniculida</taxon>
        <taxon>Parameciidae</taxon>
        <taxon>Paramecium</taxon>
    </lineage>
</organism>
<comment type="subcellular location">
    <subcellularLocation>
        <location evidence="1">Endomembrane system</location>
        <topology evidence="1">Peripheral membrane protein</topology>
    </subcellularLocation>
</comment>
<feature type="domain" description="PEP5/VPS11 N-terminal" evidence="10">
    <location>
        <begin position="10"/>
        <end position="334"/>
    </location>
</feature>
<dbReference type="PROSITE" id="PS50236">
    <property type="entry name" value="CHCR"/>
    <property type="match status" value="1"/>
</dbReference>
<dbReference type="AlphaFoldDB" id="A0A8S1SN12"/>
<sequence length="954" mass="111461">MRQAEVEQVKKFQFFNQENIQDQRANGDPTAPTLNDIGISDGCGIGTKLFLSSQSKNLIYVYEANSIQGYFQPHNESFRVMKCTRESREGKLVTFGIDSENNQKSSFVKFWDPNTTDYQNMKPIKVILVNKVGQPLQNFNCFCIAKDLSAMAFGLQDGQILIFKAKSQNLMTMDFKDQVIQTDQEPIKSVHLSRQDQNFLNLFCTTDSNIICFQNMQNRKKFSIPAGALFDLTAKGTLIGCPKDDTSTIVEYSDTKKEATWNVDGDKIEIRFFKQNYLIMLISPRQDKEQVDQSVQLTIFDLLNNYIAYYKKFEKIQRFIPVGDYLYVITQNNRGEKNLIRLTEKENTHKIEIFFKNNYFDVMYRFASNQSSDKTLLAEISRLHGDHLYDQHDFQGAIKQYINTAGILEPSYVIGKFLDVSHVDFLIQYLAALHHEKQADKNHTALLLNCYVKQKQITKLEEFLKESSFDSDLFDIDTAIKECRQLGHIDLALRLAKSRQKNEAYLSILIETNKDQNNKEQNRQDCKSALMYIREEIQLDEKAQYLKEFGQQLMKAEPELCLEIIQNLVLLISMVQNLKKRVDSQKGIESISILTPEELKVWRYFNLSDEEIKKVFSITFGKPDEFLHLFVVNDEYLESYLKFLIENCKTLPNEKAIFHRYFEYHLEKYQLFYKDESKIGIRDTQLQSKEQGIMKLLENQENEKKYDKNHLLVLFKMYNFVPGIIFLLKKLQMREELLNFYISLKQNDQIINLCSEYGREETNLWIQALKYFAKPENGAENYIEKVLVLVSSLENLSPLLILNILSKNRNVNFKLVKNYFTNKISKDKKQIDDCQKVVKEKMKKATELRAEYKKLKTQAKVFQSTKCNCCDAILSLPSYHFLCGHSYHEHCIHTERACLLCPQDTQMFFKRKQEFIEASKETKPFKEKLYAAADKFDVICEYLGQGIISNQKAD</sequence>
<keyword evidence="3" id="KW-0479">Metal-binding</keyword>
<dbReference type="GO" id="GO:0048284">
    <property type="term" value="P:organelle fusion"/>
    <property type="evidence" value="ECO:0007669"/>
    <property type="project" value="TreeGrafter"/>
</dbReference>
<dbReference type="Pfam" id="PF23341">
    <property type="entry name" value="PEP5_VPS11_N"/>
    <property type="match status" value="1"/>
</dbReference>
<evidence type="ECO:0000313" key="11">
    <source>
        <dbReference type="EMBL" id="CAD8140697.1"/>
    </source>
</evidence>
<reference evidence="11" key="1">
    <citation type="submission" date="2021-01" db="EMBL/GenBank/DDBJ databases">
        <authorList>
            <consortium name="Genoscope - CEA"/>
            <person name="William W."/>
        </authorList>
    </citation>
    <scope>NUCLEOTIDE SEQUENCE</scope>
</reference>
<dbReference type="GO" id="GO:0008270">
    <property type="term" value="F:zinc ion binding"/>
    <property type="evidence" value="ECO:0007669"/>
    <property type="project" value="UniProtKB-KW"/>
</dbReference>